<comment type="caution">
    <text evidence="2">The sequence shown here is derived from an EMBL/GenBank/DDBJ whole genome shotgun (WGS) entry which is preliminary data.</text>
</comment>
<evidence type="ECO:0000256" key="1">
    <source>
        <dbReference type="SAM" id="Phobius"/>
    </source>
</evidence>
<gene>
    <name evidence="2" type="ORF">ACN42_g3928</name>
</gene>
<organism evidence="2 3">
    <name type="scientific">Penicillium freii</name>
    <dbReference type="NCBI Taxonomy" id="48697"/>
    <lineage>
        <taxon>Eukaryota</taxon>
        <taxon>Fungi</taxon>
        <taxon>Dikarya</taxon>
        <taxon>Ascomycota</taxon>
        <taxon>Pezizomycotina</taxon>
        <taxon>Eurotiomycetes</taxon>
        <taxon>Eurotiomycetidae</taxon>
        <taxon>Eurotiales</taxon>
        <taxon>Aspergillaceae</taxon>
        <taxon>Penicillium</taxon>
    </lineage>
</organism>
<proteinExistence type="predicted"/>
<keyword evidence="1" id="KW-0472">Membrane</keyword>
<keyword evidence="3" id="KW-1185">Reference proteome</keyword>
<keyword evidence="1" id="KW-0812">Transmembrane</keyword>
<dbReference type="AlphaFoldDB" id="A0A101MMA4"/>
<name>A0A101MMA4_PENFR</name>
<evidence type="ECO:0000313" key="3">
    <source>
        <dbReference type="Proteomes" id="UP000055045"/>
    </source>
</evidence>
<dbReference type="Proteomes" id="UP000055045">
    <property type="component" value="Unassembled WGS sequence"/>
</dbReference>
<accession>A0A101MMA4</accession>
<feature type="transmembrane region" description="Helical" evidence="1">
    <location>
        <begin position="20"/>
        <end position="40"/>
    </location>
</feature>
<keyword evidence="1" id="KW-1133">Transmembrane helix</keyword>
<evidence type="ECO:0000313" key="2">
    <source>
        <dbReference type="EMBL" id="KUM63167.1"/>
    </source>
</evidence>
<protein>
    <submittedName>
        <fullName evidence="2">Uncharacterized protein</fullName>
    </submittedName>
</protein>
<dbReference type="EMBL" id="LLXE01000080">
    <property type="protein sequence ID" value="KUM63167.1"/>
    <property type="molecule type" value="Genomic_DNA"/>
</dbReference>
<sequence length="73" mass="7816">MTGGPTPGGKHYNNGHSLSLSLSTLAYSLISILHSSILHFEMSGSMSKFCNLPRAAGSLICPYKVTTQVRNSF</sequence>
<reference evidence="2 3" key="1">
    <citation type="submission" date="2015-10" db="EMBL/GenBank/DDBJ databases">
        <title>Genome sequencing of Penicillium freii.</title>
        <authorList>
            <person name="Nguyen H.D."/>
            <person name="Visagie C.M."/>
            <person name="Seifert K.A."/>
        </authorList>
    </citation>
    <scope>NUCLEOTIDE SEQUENCE [LARGE SCALE GENOMIC DNA]</scope>
    <source>
        <strain evidence="2 3">DAOM 242723</strain>
    </source>
</reference>